<organism evidence="1 2">
    <name type="scientific">Plectus sambesii</name>
    <dbReference type="NCBI Taxonomy" id="2011161"/>
    <lineage>
        <taxon>Eukaryota</taxon>
        <taxon>Metazoa</taxon>
        <taxon>Ecdysozoa</taxon>
        <taxon>Nematoda</taxon>
        <taxon>Chromadorea</taxon>
        <taxon>Plectida</taxon>
        <taxon>Plectina</taxon>
        <taxon>Plectoidea</taxon>
        <taxon>Plectidae</taxon>
        <taxon>Plectus</taxon>
    </lineage>
</organism>
<reference evidence="2" key="1">
    <citation type="submission" date="2022-11" db="UniProtKB">
        <authorList>
            <consortium name="WormBaseParasite"/>
        </authorList>
    </citation>
    <scope>IDENTIFICATION</scope>
</reference>
<name>A0A914UIB9_9BILA</name>
<dbReference type="AlphaFoldDB" id="A0A914UIB9"/>
<accession>A0A914UIB9</accession>
<proteinExistence type="predicted"/>
<dbReference type="WBParaSite" id="PSAMB.scaffold1037size36831.g10617.t1">
    <property type="protein sequence ID" value="PSAMB.scaffold1037size36831.g10617.t1"/>
    <property type="gene ID" value="PSAMB.scaffold1037size36831.g10617"/>
</dbReference>
<dbReference type="Proteomes" id="UP000887566">
    <property type="component" value="Unplaced"/>
</dbReference>
<keyword evidence="1" id="KW-1185">Reference proteome</keyword>
<evidence type="ECO:0000313" key="2">
    <source>
        <dbReference type="WBParaSite" id="PSAMB.scaffold1037size36831.g10617.t1"/>
    </source>
</evidence>
<evidence type="ECO:0000313" key="1">
    <source>
        <dbReference type="Proteomes" id="UP000887566"/>
    </source>
</evidence>
<protein>
    <submittedName>
        <fullName evidence="2">Uncharacterized protein</fullName>
    </submittedName>
</protein>
<sequence>MRANFAVAVGDGGIKSRQRLSQAISPLDSHKHSRHSRTTARLVAINGGVDWSAMSLGNQSADREAEREGRWRSMFVSAELSGATINDGSHRYRIYSIAVK</sequence>